<evidence type="ECO:0000313" key="1">
    <source>
        <dbReference type="EMBL" id="AYA37766.1"/>
    </source>
</evidence>
<dbReference type="Proteomes" id="UP000262802">
    <property type="component" value="Chromosome"/>
</dbReference>
<keyword evidence="2" id="KW-1185">Reference proteome</keyword>
<dbReference type="AlphaFoldDB" id="A0A3B7RET2"/>
<evidence type="ECO:0000313" key="2">
    <source>
        <dbReference type="Proteomes" id="UP000262802"/>
    </source>
</evidence>
<reference evidence="1 2" key="1">
    <citation type="submission" date="2018-09" db="EMBL/GenBank/DDBJ databases">
        <title>Hymenobacter medium sp. nov., isolated from R2A medium.</title>
        <authorList>
            <person name="Yingchao G."/>
        </authorList>
    </citation>
    <scope>NUCLEOTIDE SEQUENCE [LARGE SCALE GENOMIC DNA]</scope>
    <source>
        <strain evidence="2">sh-6</strain>
    </source>
</reference>
<protein>
    <submittedName>
        <fullName evidence="1">Uncharacterized protein</fullName>
    </submittedName>
</protein>
<dbReference type="EMBL" id="CP032317">
    <property type="protein sequence ID" value="AYA37766.1"/>
    <property type="molecule type" value="Genomic_DNA"/>
</dbReference>
<dbReference type="KEGG" id="hyh:D3Y59_12340"/>
<sequence length="189" mass="20655">MLPISVNPTKANYMNKVLFLLAAVAMLTAVACKKLDKILTFTIEDSQNIRVAGSNLPFGSVIPVAPVSVTTKSEDRFRNEDTRADLVKDVSLTKLTLTITDPNTANFDFLESITIYISTDQNDRVPLASLSSIPRGVRTLDLQPSGAKLDKYIKAASYTLTTEARVRAAVTQDITMRADSKFKVTADPL</sequence>
<proteinExistence type="predicted"/>
<dbReference type="OrthoDB" id="672279at2"/>
<gene>
    <name evidence="1" type="ORF">D3Y59_12340</name>
</gene>
<name>A0A3B7RET2_9BACT</name>
<organism evidence="1 2">
    <name type="scientific">Hymenobacter oligotrophus</name>
    <dbReference type="NCBI Taxonomy" id="2319843"/>
    <lineage>
        <taxon>Bacteria</taxon>
        <taxon>Pseudomonadati</taxon>
        <taxon>Bacteroidota</taxon>
        <taxon>Cytophagia</taxon>
        <taxon>Cytophagales</taxon>
        <taxon>Hymenobacteraceae</taxon>
        <taxon>Hymenobacter</taxon>
    </lineage>
</organism>
<accession>A0A3B7RET2</accession>